<evidence type="ECO:0008006" key="6">
    <source>
        <dbReference type="Google" id="ProtNLM"/>
    </source>
</evidence>
<dbReference type="AlphaFoldDB" id="A0A564SKL3"/>
<dbReference type="RefSeq" id="WP_144099951.1">
    <property type="nucleotide sequence ID" value="NZ_CABHNM010000019.1"/>
</dbReference>
<feature type="transmembrane region" description="Helical" evidence="2">
    <location>
        <begin position="478"/>
        <end position="499"/>
    </location>
</feature>
<proteinExistence type="predicted"/>
<evidence type="ECO:0000313" key="5">
    <source>
        <dbReference type="Proteomes" id="UP000398619"/>
    </source>
</evidence>
<evidence type="ECO:0000256" key="3">
    <source>
        <dbReference type="SAM" id="SignalP"/>
    </source>
</evidence>
<feature type="signal peptide" evidence="3">
    <location>
        <begin position="1"/>
        <end position="38"/>
    </location>
</feature>
<gene>
    <name evidence="4" type="ORF">DLSSTS7063_00696</name>
</gene>
<dbReference type="InterPro" id="IPR013783">
    <property type="entry name" value="Ig-like_fold"/>
</dbReference>
<name>A0A564SKL3_9FIRM</name>
<evidence type="ECO:0000256" key="1">
    <source>
        <dbReference type="SAM" id="MobiDB-lite"/>
    </source>
</evidence>
<evidence type="ECO:0000313" key="4">
    <source>
        <dbReference type="EMBL" id="VUW95734.1"/>
    </source>
</evidence>
<dbReference type="Proteomes" id="UP000398619">
    <property type="component" value="Unassembled WGS sequence"/>
</dbReference>
<keyword evidence="2" id="KW-0812">Transmembrane</keyword>
<feature type="chain" id="PRO_5021874827" description="CARDB domain-containing protein" evidence="3">
    <location>
        <begin position="39"/>
        <end position="528"/>
    </location>
</feature>
<dbReference type="Gene3D" id="2.60.40.10">
    <property type="entry name" value="Immunoglobulins"/>
    <property type="match status" value="1"/>
</dbReference>
<feature type="region of interest" description="Disordered" evidence="1">
    <location>
        <begin position="146"/>
        <end position="200"/>
    </location>
</feature>
<sequence>MQKRIQKETGNKCLKRIIVAFLAVIMMTTMLHPQMVQAATGITIESKDNKVLTYKAGEKKTWTFTVTNHSENPMNNVTVTPDLGDDNDVWPFKTEMQSYQQNIGTLEKGQSKDVAFDFTQREDVQTSRYTLKFKVTADGQEEAEKQFYVNTTAKPVQKDTQDNKDNKDTDDGKDTGKGSGAGSGAGSVSDTSYQTPDAGGYSNGEAAYSGGAGGSTDGGAASGNGSVPRVIVTGFTTDPAEVRAGSNFKLTIHLKNTSRMKVSNMLFDLSAPTEGSDEQTTSPAFLPSSGASSIYLDSIAPNGTADISIELNAKSDLLQKPYSMELSMKYEDPNATQVEGSSSISIPVKQDARFEISDFEISPQSVAVGEEANVMCSLYNLGRIKLYNVKATFEGKNIKKSEVFIGNIESGATGSIDAMLEGKKISDGPAKVTMTLSYEDEAGNISTTTKDLNLEVTEKVDDDEAAASNMPEETQKSFPVIPVVIAAVVIAVVAAVVILKKRKKKQLAEIEEEELLDELERSSEDEHQ</sequence>
<keyword evidence="3" id="KW-0732">Signal</keyword>
<keyword evidence="2" id="KW-0472">Membrane</keyword>
<dbReference type="EMBL" id="CABHNM010000019">
    <property type="protein sequence ID" value="VUW95734.1"/>
    <property type="molecule type" value="Genomic_DNA"/>
</dbReference>
<reference evidence="4 5" key="1">
    <citation type="submission" date="2019-07" db="EMBL/GenBank/DDBJ databases">
        <authorList>
            <person name="Hibberd C M."/>
            <person name="Gehrig L. J."/>
            <person name="Chang H.-W."/>
            <person name="Venkatesh S."/>
        </authorList>
    </citation>
    <scope>NUCLEOTIDE SEQUENCE [LARGE SCALE GENOMIC DNA]</scope>
    <source>
        <strain evidence="4">Dorea_longicatena_SSTS_Bg7063</strain>
    </source>
</reference>
<accession>A0A564SKL3</accession>
<feature type="compositionally biased region" description="Low complexity" evidence="1">
    <location>
        <begin position="186"/>
        <end position="200"/>
    </location>
</feature>
<evidence type="ECO:0000256" key="2">
    <source>
        <dbReference type="SAM" id="Phobius"/>
    </source>
</evidence>
<feature type="compositionally biased region" description="Basic and acidic residues" evidence="1">
    <location>
        <begin position="156"/>
        <end position="176"/>
    </location>
</feature>
<protein>
    <recommendedName>
        <fullName evidence="6">CARDB domain-containing protein</fullName>
    </recommendedName>
</protein>
<keyword evidence="2" id="KW-1133">Transmembrane helix</keyword>
<organism evidence="4 5">
    <name type="scientific">Dorea longicatena</name>
    <dbReference type="NCBI Taxonomy" id="88431"/>
    <lineage>
        <taxon>Bacteria</taxon>
        <taxon>Bacillati</taxon>
        <taxon>Bacillota</taxon>
        <taxon>Clostridia</taxon>
        <taxon>Lachnospirales</taxon>
        <taxon>Lachnospiraceae</taxon>
        <taxon>Dorea</taxon>
    </lineage>
</organism>
<dbReference type="PANTHER" id="PTHR35902">
    <property type="entry name" value="S-LAYER DOMAIN-LIKE PROTEIN-RELATED"/>
    <property type="match status" value="1"/>
</dbReference>